<dbReference type="SMART" id="SM00271">
    <property type="entry name" value="DnaJ"/>
    <property type="match status" value="1"/>
</dbReference>
<feature type="domain" description="J" evidence="2">
    <location>
        <begin position="143"/>
        <end position="195"/>
    </location>
</feature>
<keyword evidence="1" id="KW-0143">Chaperone</keyword>
<evidence type="ECO:0000259" key="2">
    <source>
        <dbReference type="PROSITE" id="PS50076"/>
    </source>
</evidence>
<dbReference type="EMBL" id="BAABWH010000004">
    <property type="protein sequence ID" value="GAA6145554.1"/>
    <property type="molecule type" value="Genomic_DNA"/>
</dbReference>
<dbReference type="InterPro" id="IPR021059">
    <property type="entry name" value="DnaJ-related_N"/>
</dbReference>
<gene>
    <name evidence="3" type="ORF">NBRC116585_16720</name>
</gene>
<dbReference type="PROSITE" id="PS50076">
    <property type="entry name" value="DNAJ_2"/>
    <property type="match status" value="1"/>
</dbReference>
<evidence type="ECO:0000256" key="1">
    <source>
        <dbReference type="ARBA" id="ARBA00023186"/>
    </source>
</evidence>
<keyword evidence="4" id="KW-1185">Reference proteome</keyword>
<proteinExistence type="predicted"/>
<dbReference type="CDD" id="cd06257">
    <property type="entry name" value="DnaJ"/>
    <property type="match status" value="1"/>
</dbReference>
<reference evidence="3 4" key="1">
    <citation type="submission" date="2024-04" db="EMBL/GenBank/DDBJ databases">
        <title>Draft genome sequence of Thalassolituus maritimus NBRC 116585.</title>
        <authorList>
            <person name="Miyakawa T."/>
            <person name="Kusuya Y."/>
            <person name="Miura T."/>
        </authorList>
    </citation>
    <scope>NUCLEOTIDE SEQUENCE [LARGE SCALE GENOMIC DNA]</scope>
    <source>
        <strain evidence="3 4">5NW40-0001</strain>
    </source>
</reference>
<dbReference type="Pfam" id="PF00226">
    <property type="entry name" value="DnaJ"/>
    <property type="match status" value="1"/>
</dbReference>
<comment type="caution">
    <text evidence="3">The sequence shown here is derived from an EMBL/GenBank/DDBJ whole genome shotgun (WGS) entry which is preliminary data.</text>
</comment>
<evidence type="ECO:0000313" key="3">
    <source>
        <dbReference type="EMBL" id="GAA6145554.1"/>
    </source>
</evidence>
<organism evidence="3 4">
    <name type="scientific">Thalassolituus maritimus</name>
    <dbReference type="NCBI Taxonomy" id="484498"/>
    <lineage>
        <taxon>Bacteria</taxon>
        <taxon>Pseudomonadati</taxon>
        <taxon>Pseudomonadota</taxon>
        <taxon>Gammaproteobacteria</taxon>
        <taxon>Oceanospirillales</taxon>
        <taxon>Oceanospirillaceae</taxon>
        <taxon>Thalassolituus</taxon>
    </lineage>
</organism>
<evidence type="ECO:0000313" key="4">
    <source>
        <dbReference type="Proteomes" id="UP001481413"/>
    </source>
</evidence>
<protein>
    <submittedName>
        <fullName evidence="3">DNA-J related domain-containing protein</fullName>
    </submittedName>
</protein>
<dbReference type="Proteomes" id="UP001481413">
    <property type="component" value="Unassembled WGS sequence"/>
</dbReference>
<dbReference type="Pfam" id="PF12339">
    <property type="entry name" value="DNAJ_related"/>
    <property type="match status" value="1"/>
</dbReference>
<dbReference type="RefSeq" id="WP_353294553.1">
    <property type="nucleotide sequence ID" value="NZ_BAABWH010000004.1"/>
</dbReference>
<dbReference type="Gene3D" id="1.10.287.110">
    <property type="entry name" value="DnaJ domain"/>
    <property type="match status" value="1"/>
</dbReference>
<dbReference type="InterPro" id="IPR036869">
    <property type="entry name" value="J_dom_sf"/>
</dbReference>
<dbReference type="SUPFAM" id="SSF46565">
    <property type="entry name" value="Chaperone J-domain"/>
    <property type="match status" value="1"/>
</dbReference>
<name>A0ABP9ZZG9_9GAMM</name>
<dbReference type="InterPro" id="IPR001623">
    <property type="entry name" value="DnaJ_domain"/>
</dbReference>
<sequence length="195" mass="22654">MPSALEETLDTVTDLLASYLGEGHQCREYELIRWLQEPAQAIFQPNALSDTMMLFRANFIVMHCLYRLRQRWLDEQRGYLTISSLEVGLQPISGASENQLPGEHDPLADYYLNLNHLDTDEASVDALLNDFWRRMVVPEQNDEDFATLQLQPPTDAHTLRQQYRRLANQHHPDKGGDSEQFRKITAAYQRLKYAF</sequence>
<accession>A0ABP9ZZG9</accession>